<comment type="caution">
    <text evidence="1">The sequence shown here is derived from an EMBL/GenBank/DDBJ whole genome shotgun (WGS) entry which is preliminary data.</text>
</comment>
<evidence type="ECO:0000313" key="1">
    <source>
        <dbReference type="EMBL" id="NDV11644.1"/>
    </source>
</evidence>
<dbReference type="RefSeq" id="WP_163314914.1">
    <property type="nucleotide sequence ID" value="NZ_JAAGAA010000002.1"/>
</dbReference>
<sequence length="75" mass="8243">MISRMTIFGGQEVRVKTERNLSAVTGAPFWINEISIMEKGRASPAATILVYMDDETSDQLEQAHQSSQASKEIAA</sequence>
<dbReference type="Proteomes" id="UP000482578">
    <property type="component" value="Unassembled WGS sequence"/>
</dbReference>
<accession>A0A6B2KNA3</accession>
<dbReference type="EMBL" id="JAAGAA010000002">
    <property type="protein sequence ID" value="NDV11644.1"/>
    <property type="molecule type" value="Genomic_DNA"/>
</dbReference>
<reference evidence="1 2" key="1">
    <citation type="submission" date="2020-02" db="EMBL/GenBank/DDBJ databases">
        <authorList>
            <person name="Yang Z."/>
        </authorList>
    </citation>
    <scope>NUCLEOTIDE SEQUENCE [LARGE SCALE GENOMIC DNA]</scope>
    <source>
        <strain evidence="1 2">HX-7-9</strain>
    </source>
</reference>
<dbReference type="AlphaFoldDB" id="A0A6B2KNA3"/>
<keyword evidence="2" id="KW-1185">Reference proteome</keyword>
<gene>
    <name evidence="1" type="ORF">GZH52_02380</name>
</gene>
<name>A0A6B2KNA3_9NEIS</name>
<proteinExistence type="predicted"/>
<organism evidence="1 2">
    <name type="scientific">Crenobacter caeni</name>
    <dbReference type="NCBI Taxonomy" id="2705474"/>
    <lineage>
        <taxon>Bacteria</taxon>
        <taxon>Pseudomonadati</taxon>
        <taxon>Pseudomonadota</taxon>
        <taxon>Betaproteobacteria</taxon>
        <taxon>Neisseriales</taxon>
        <taxon>Neisseriaceae</taxon>
        <taxon>Crenobacter</taxon>
    </lineage>
</organism>
<evidence type="ECO:0000313" key="2">
    <source>
        <dbReference type="Proteomes" id="UP000482578"/>
    </source>
</evidence>
<protein>
    <submittedName>
        <fullName evidence="1">Uncharacterized protein</fullName>
    </submittedName>
</protein>